<evidence type="ECO:0000256" key="10">
    <source>
        <dbReference type="ARBA" id="ARBA00023212"/>
    </source>
</evidence>
<dbReference type="Pfam" id="PF00071">
    <property type="entry name" value="Ras"/>
    <property type="match status" value="1"/>
</dbReference>
<protein>
    <recommendedName>
        <fullName evidence="4">small monomeric GTPase</fullName>
        <ecNumber evidence="4">3.6.5.2</ecNumber>
    </recommendedName>
</protein>
<dbReference type="RefSeq" id="XP_004256070.1">
    <property type="nucleotide sequence ID" value="XM_004256022.1"/>
</dbReference>
<keyword evidence="6" id="KW-0547">Nucleotide-binding</keyword>
<evidence type="ECO:0000313" key="13">
    <source>
        <dbReference type="Proteomes" id="UP000014680"/>
    </source>
</evidence>
<comment type="similarity">
    <text evidence="3">Belongs to the small GTPase superfamily. Rho family.</text>
</comment>
<dbReference type="GeneID" id="14888281"/>
<evidence type="ECO:0000256" key="1">
    <source>
        <dbReference type="ARBA" id="ARBA00001946"/>
    </source>
</evidence>
<dbReference type="GO" id="GO:0007264">
    <property type="term" value="P:small GTPase-mediated signal transduction"/>
    <property type="evidence" value="ECO:0007669"/>
    <property type="project" value="InterPro"/>
</dbReference>
<evidence type="ECO:0000256" key="8">
    <source>
        <dbReference type="ARBA" id="ARBA00022842"/>
    </source>
</evidence>
<dbReference type="GO" id="GO:0005525">
    <property type="term" value="F:GTP binding"/>
    <property type="evidence" value="ECO:0007669"/>
    <property type="project" value="UniProtKB-KW"/>
</dbReference>
<keyword evidence="13" id="KW-1185">Reference proteome</keyword>
<keyword evidence="5" id="KW-0479">Metal-binding</keyword>
<reference evidence="12 13" key="1">
    <citation type="submission" date="2012-10" db="EMBL/GenBank/DDBJ databases">
        <authorList>
            <person name="Zafar N."/>
            <person name="Inman J."/>
            <person name="Hall N."/>
            <person name="Lorenzi H."/>
            <person name="Caler E."/>
        </authorList>
    </citation>
    <scope>NUCLEOTIDE SEQUENCE [LARGE SCALE GENOMIC DNA]</scope>
    <source>
        <strain evidence="12 13">IP1</strain>
    </source>
</reference>
<feature type="signal peptide" evidence="11">
    <location>
        <begin position="1"/>
        <end position="19"/>
    </location>
</feature>
<dbReference type="SMART" id="SM00173">
    <property type="entry name" value="RAS"/>
    <property type="match status" value="1"/>
</dbReference>
<dbReference type="GO" id="GO:0005856">
    <property type="term" value="C:cytoskeleton"/>
    <property type="evidence" value="ECO:0007669"/>
    <property type="project" value="UniProtKB-SubCell"/>
</dbReference>
<keyword evidence="10" id="KW-0206">Cytoskeleton</keyword>
<evidence type="ECO:0000256" key="6">
    <source>
        <dbReference type="ARBA" id="ARBA00022741"/>
    </source>
</evidence>
<dbReference type="PRINTS" id="PR00449">
    <property type="entry name" value="RASTRNSFRMNG"/>
</dbReference>
<dbReference type="EC" id="3.6.5.2" evidence="4"/>
<keyword evidence="7" id="KW-0378">Hydrolase</keyword>
<proteinExistence type="inferred from homology"/>
<dbReference type="Gene3D" id="3.40.50.300">
    <property type="entry name" value="P-loop containing nucleotide triphosphate hydrolases"/>
    <property type="match status" value="1"/>
</dbReference>
<evidence type="ECO:0000256" key="9">
    <source>
        <dbReference type="ARBA" id="ARBA00023134"/>
    </source>
</evidence>
<dbReference type="AlphaFoldDB" id="A0A0A1U525"/>
<dbReference type="SUPFAM" id="SSF52540">
    <property type="entry name" value="P-loop containing nucleoside triphosphate hydrolases"/>
    <property type="match status" value="1"/>
</dbReference>
<dbReference type="GO" id="GO:0003925">
    <property type="term" value="F:G protein activity"/>
    <property type="evidence" value="ECO:0007669"/>
    <property type="project" value="UniProtKB-EC"/>
</dbReference>
<evidence type="ECO:0000313" key="12">
    <source>
        <dbReference type="EMBL" id="ELP89299.1"/>
    </source>
</evidence>
<dbReference type="GO" id="GO:0046872">
    <property type="term" value="F:metal ion binding"/>
    <property type="evidence" value="ECO:0007669"/>
    <property type="project" value="UniProtKB-KW"/>
</dbReference>
<accession>A0A0A1U525</accession>
<keyword evidence="10" id="KW-0963">Cytoplasm</keyword>
<dbReference type="VEuPathDB" id="AmoebaDB:EIN_045230"/>
<keyword evidence="9" id="KW-0342">GTP-binding</keyword>
<dbReference type="SMART" id="SM00175">
    <property type="entry name" value="RAB"/>
    <property type="match status" value="1"/>
</dbReference>
<comment type="subcellular location">
    <subcellularLocation>
        <location evidence="2">Cytoplasm</location>
        <location evidence="2">Cytoskeleton</location>
    </subcellularLocation>
</comment>
<evidence type="ECO:0000256" key="3">
    <source>
        <dbReference type="ARBA" id="ARBA00010142"/>
    </source>
</evidence>
<dbReference type="PANTHER" id="PTHR24072">
    <property type="entry name" value="RHO FAMILY GTPASE"/>
    <property type="match status" value="1"/>
</dbReference>
<organism evidence="12 13">
    <name type="scientific">Entamoeba invadens IP1</name>
    <dbReference type="NCBI Taxonomy" id="370355"/>
    <lineage>
        <taxon>Eukaryota</taxon>
        <taxon>Amoebozoa</taxon>
        <taxon>Evosea</taxon>
        <taxon>Archamoebae</taxon>
        <taxon>Mastigamoebida</taxon>
        <taxon>Entamoebidae</taxon>
        <taxon>Entamoeba</taxon>
    </lineage>
</organism>
<keyword evidence="11" id="KW-0732">Signal</keyword>
<dbReference type="InterPro" id="IPR003578">
    <property type="entry name" value="Small_GTPase_Rho"/>
</dbReference>
<dbReference type="KEGG" id="eiv:EIN_045230"/>
<feature type="chain" id="PRO_5001990820" description="small monomeric GTPase" evidence="11">
    <location>
        <begin position="20"/>
        <end position="191"/>
    </location>
</feature>
<gene>
    <name evidence="12" type="ORF">EIN_045230</name>
</gene>
<dbReference type="PROSITE" id="PS51420">
    <property type="entry name" value="RHO"/>
    <property type="match status" value="1"/>
</dbReference>
<evidence type="ECO:0000256" key="5">
    <source>
        <dbReference type="ARBA" id="ARBA00022723"/>
    </source>
</evidence>
<evidence type="ECO:0000256" key="7">
    <source>
        <dbReference type="ARBA" id="ARBA00022801"/>
    </source>
</evidence>
<dbReference type="NCBIfam" id="TIGR00231">
    <property type="entry name" value="small_GTP"/>
    <property type="match status" value="1"/>
</dbReference>
<evidence type="ECO:0000256" key="2">
    <source>
        <dbReference type="ARBA" id="ARBA00004245"/>
    </source>
</evidence>
<keyword evidence="8" id="KW-0460">Magnesium</keyword>
<name>A0A0A1U525_ENTIV</name>
<dbReference type="InterPro" id="IPR001806">
    <property type="entry name" value="Small_GTPase"/>
</dbReference>
<sequence length="191" mass="22181">MSMGMRLLVTCFIIKYVTGDFPNQYIPNVFDNYPVNVTYNNIHIDVELWDICGQEEYPILRNKLYYPNTTCFILCFSLVYLDSFGHIKTFWLPEIRHFNQDIPILLVGLQSDLRESTGIIVSKYSNGVYQRITTEQGLQMAKEIGANGYIECSSMNDFNLNLVIHKSIKLSYKYLNTHTNAKQQNEDCIMC</sequence>
<dbReference type="SMART" id="SM00174">
    <property type="entry name" value="RHO"/>
    <property type="match status" value="1"/>
</dbReference>
<dbReference type="CDD" id="cd00157">
    <property type="entry name" value="Rho"/>
    <property type="match status" value="1"/>
</dbReference>
<dbReference type="PROSITE" id="PS51419">
    <property type="entry name" value="RAB"/>
    <property type="match status" value="1"/>
</dbReference>
<dbReference type="InterPro" id="IPR027417">
    <property type="entry name" value="P-loop_NTPase"/>
</dbReference>
<dbReference type="Proteomes" id="UP000014680">
    <property type="component" value="Unassembled WGS sequence"/>
</dbReference>
<dbReference type="EMBL" id="KB206664">
    <property type="protein sequence ID" value="ELP89299.1"/>
    <property type="molecule type" value="Genomic_DNA"/>
</dbReference>
<dbReference type="PROSITE" id="PS51421">
    <property type="entry name" value="RAS"/>
    <property type="match status" value="1"/>
</dbReference>
<dbReference type="InterPro" id="IPR005225">
    <property type="entry name" value="Small_GTP-bd"/>
</dbReference>
<comment type="cofactor">
    <cofactor evidence="1">
        <name>Mg(2+)</name>
        <dbReference type="ChEBI" id="CHEBI:18420"/>
    </cofactor>
</comment>
<evidence type="ECO:0000256" key="11">
    <source>
        <dbReference type="SAM" id="SignalP"/>
    </source>
</evidence>
<evidence type="ECO:0000256" key="4">
    <source>
        <dbReference type="ARBA" id="ARBA00011984"/>
    </source>
</evidence>